<dbReference type="GO" id="GO:0006355">
    <property type="term" value="P:regulation of DNA-templated transcription"/>
    <property type="evidence" value="ECO:0007669"/>
    <property type="project" value="InterPro"/>
</dbReference>
<organism evidence="1">
    <name type="scientific">hot springs metagenome</name>
    <dbReference type="NCBI Taxonomy" id="433727"/>
    <lineage>
        <taxon>unclassified sequences</taxon>
        <taxon>metagenomes</taxon>
        <taxon>ecological metagenomes</taxon>
    </lineage>
</organism>
<dbReference type="AlphaFoldDB" id="A0A5J4L5E4"/>
<dbReference type="SUPFAM" id="SSF143100">
    <property type="entry name" value="TTHA1013/TTHA0281-like"/>
    <property type="match status" value="1"/>
</dbReference>
<dbReference type="InterPro" id="IPR010985">
    <property type="entry name" value="Ribbon_hlx_hlx"/>
</dbReference>
<sequence>MMTYKGYTAKVEFDEDAMIFHGEVIGIRDVVTFQGKSVKELEKAFKDSVDDYLEFCKERGEKPDKPFTGKFVVRLSPELHRKIYIAAMKSGESINTWLNKNLGRVVSSGA</sequence>
<reference evidence="1" key="1">
    <citation type="submission" date="2019-10" db="EMBL/GenBank/DDBJ databases">
        <title>Metagenomic sequencing of thiosulfate-disproportionating enrichment culture.</title>
        <authorList>
            <person name="Umezawa K."/>
            <person name="Kojima H."/>
            <person name="Fukui M."/>
        </authorList>
    </citation>
    <scope>NUCLEOTIDE SEQUENCE</scope>
    <source>
        <strain evidence="1">45J</strain>
    </source>
</reference>
<dbReference type="Pfam" id="PF05534">
    <property type="entry name" value="HicB"/>
    <property type="match status" value="1"/>
</dbReference>
<gene>
    <name evidence="1" type="ORF">A45J_2619</name>
</gene>
<dbReference type="InterPro" id="IPR008651">
    <property type="entry name" value="Uncharacterised_HicB"/>
</dbReference>
<name>A0A5J4L5E4_9ZZZZ</name>
<evidence type="ECO:0000313" key="1">
    <source>
        <dbReference type="EMBL" id="GER94853.1"/>
    </source>
</evidence>
<dbReference type="InterPro" id="IPR035069">
    <property type="entry name" value="TTHA1013/TTHA0281-like"/>
</dbReference>
<dbReference type="SUPFAM" id="SSF47598">
    <property type="entry name" value="Ribbon-helix-helix"/>
    <property type="match status" value="1"/>
</dbReference>
<comment type="caution">
    <text evidence="1">The sequence shown here is derived from an EMBL/GenBank/DDBJ whole genome shotgun (WGS) entry which is preliminary data.</text>
</comment>
<accession>A0A5J4L5E4</accession>
<dbReference type="EMBL" id="BLAB01000001">
    <property type="protein sequence ID" value="GER94853.1"/>
    <property type="molecule type" value="Genomic_DNA"/>
</dbReference>
<proteinExistence type="predicted"/>
<protein>
    <submittedName>
        <fullName evidence="1">Type II toxin-antitoxin system HicB family antitoxin</fullName>
    </submittedName>
</protein>